<sequence>MTRPLGGSAPAPHGADLTTEQVTERVRTQGYDPDAVDDLLDRVVVTLRARG</sequence>
<dbReference type="Proteomes" id="UP000308121">
    <property type="component" value="Unassembled WGS sequence"/>
</dbReference>
<name>A0A7Z8NT27_9CELL</name>
<feature type="region of interest" description="Disordered" evidence="1">
    <location>
        <begin position="1"/>
        <end position="20"/>
    </location>
</feature>
<comment type="caution">
    <text evidence="2">The sequence shown here is derived from an EMBL/GenBank/DDBJ whole genome shotgun (WGS) entry which is preliminary data.</text>
</comment>
<evidence type="ECO:0000313" key="2">
    <source>
        <dbReference type="EMBL" id="TKR27227.1"/>
    </source>
</evidence>
<accession>A0A7Z8NT27</accession>
<gene>
    <name evidence="2" type="ORF">FA014_01610</name>
</gene>
<dbReference type="AlphaFoldDB" id="A0A7Z8NT27"/>
<reference evidence="2 3" key="1">
    <citation type="submission" date="2019-05" db="EMBL/GenBank/DDBJ databases">
        <title>Genome sequence of Cellulomonas hominis strain CS1.</title>
        <authorList>
            <person name="Belmont J."/>
            <person name="Maclea K.S."/>
        </authorList>
    </citation>
    <scope>NUCLEOTIDE SEQUENCE [LARGE SCALE GENOMIC DNA]</scope>
    <source>
        <strain evidence="2 3">CS1</strain>
    </source>
</reference>
<protein>
    <submittedName>
        <fullName evidence="2">DivIVA domain-containing protein</fullName>
    </submittedName>
</protein>
<dbReference type="InterPro" id="IPR019933">
    <property type="entry name" value="DivIVA_domain"/>
</dbReference>
<proteinExistence type="predicted"/>
<evidence type="ECO:0000256" key="1">
    <source>
        <dbReference type="SAM" id="MobiDB-lite"/>
    </source>
</evidence>
<dbReference type="NCBIfam" id="TIGR03544">
    <property type="entry name" value="DivI1A_domain"/>
    <property type="match status" value="1"/>
</dbReference>
<evidence type="ECO:0000313" key="3">
    <source>
        <dbReference type="Proteomes" id="UP000308121"/>
    </source>
</evidence>
<dbReference type="RefSeq" id="WP_154727992.1">
    <property type="nucleotide sequence ID" value="NZ_SZYE01000005.1"/>
</dbReference>
<organism evidence="2 3">
    <name type="scientific">Cellulomonas hominis</name>
    <dbReference type="NCBI Taxonomy" id="156981"/>
    <lineage>
        <taxon>Bacteria</taxon>
        <taxon>Bacillati</taxon>
        <taxon>Actinomycetota</taxon>
        <taxon>Actinomycetes</taxon>
        <taxon>Micrococcales</taxon>
        <taxon>Cellulomonadaceae</taxon>
        <taxon>Cellulomonas</taxon>
    </lineage>
</organism>
<dbReference type="EMBL" id="SZYE01000005">
    <property type="protein sequence ID" value="TKR27227.1"/>
    <property type="molecule type" value="Genomic_DNA"/>
</dbReference>